<protein>
    <recommendedName>
        <fullName evidence="11">CBS domain-containing protein</fullName>
    </recommendedName>
</protein>
<evidence type="ECO:0000256" key="10">
    <source>
        <dbReference type="SAM" id="SignalP"/>
    </source>
</evidence>
<evidence type="ECO:0000313" key="12">
    <source>
        <dbReference type="EMBL" id="CBX30204.1"/>
    </source>
</evidence>
<dbReference type="Gene3D" id="3.10.310.30">
    <property type="match status" value="1"/>
</dbReference>
<feature type="signal peptide" evidence="10">
    <location>
        <begin position="1"/>
        <end position="22"/>
    </location>
</feature>
<keyword evidence="10" id="KW-0732">Signal</keyword>
<evidence type="ECO:0000256" key="7">
    <source>
        <dbReference type="ARBA" id="ARBA00022842"/>
    </source>
</evidence>
<evidence type="ECO:0000256" key="3">
    <source>
        <dbReference type="ARBA" id="ARBA00022694"/>
    </source>
</evidence>
<evidence type="ECO:0000259" key="11">
    <source>
        <dbReference type="PROSITE" id="PS51371"/>
    </source>
</evidence>
<dbReference type="CDD" id="cd04595">
    <property type="entry name" value="CBS_pair_DHH_polyA_Pol_assoc"/>
    <property type="match status" value="1"/>
</dbReference>
<evidence type="ECO:0000256" key="1">
    <source>
        <dbReference type="ARBA" id="ARBA00001946"/>
    </source>
</evidence>
<dbReference type="InterPro" id="IPR046342">
    <property type="entry name" value="CBS_dom_sf"/>
</dbReference>
<dbReference type="InterPro" id="IPR000644">
    <property type="entry name" value="CBS_dom"/>
</dbReference>
<reference evidence="12" key="1">
    <citation type="journal article" date="2011" name="Environ. Microbiol.">
        <title>Genomic insights into the metabolic potential of the polycyclic aromatic hydrocarbon degrading sulfate-reducing Deltaproteobacterium N47.</title>
        <authorList>
            <person name="Bergmann F."/>
            <person name="Selesi D."/>
            <person name="Weinmaier T."/>
            <person name="Tischler P."/>
            <person name="Rattei T."/>
            <person name="Meckenstock R.U."/>
        </authorList>
    </citation>
    <scope>NUCLEOTIDE SEQUENCE</scope>
</reference>
<dbReference type="SUPFAM" id="SSF54631">
    <property type="entry name" value="CBS-domain pair"/>
    <property type="match status" value="1"/>
</dbReference>
<gene>
    <name evidence="12" type="ORF">N47_D30130</name>
</gene>
<organism evidence="12">
    <name type="scientific">uncultured Desulfobacterium sp</name>
    <dbReference type="NCBI Taxonomy" id="201089"/>
    <lineage>
        <taxon>Bacteria</taxon>
        <taxon>Pseudomonadati</taxon>
        <taxon>Thermodesulfobacteriota</taxon>
        <taxon>Desulfobacteria</taxon>
        <taxon>Desulfobacterales</taxon>
        <taxon>Desulfobacteriaceae</taxon>
        <taxon>Desulfobacterium</taxon>
        <taxon>environmental samples</taxon>
    </lineage>
</organism>
<dbReference type="GO" id="GO:0016779">
    <property type="term" value="F:nucleotidyltransferase activity"/>
    <property type="evidence" value="ECO:0007669"/>
    <property type="project" value="UniProtKB-KW"/>
</dbReference>
<evidence type="ECO:0000256" key="5">
    <source>
        <dbReference type="ARBA" id="ARBA00022723"/>
    </source>
</evidence>
<dbReference type="AlphaFoldDB" id="E1YHT5"/>
<comment type="cofactor">
    <cofactor evidence="1">
        <name>Mg(2+)</name>
        <dbReference type="ChEBI" id="CHEBI:18420"/>
    </cofactor>
</comment>
<dbReference type="GO" id="GO:0008033">
    <property type="term" value="P:tRNA processing"/>
    <property type="evidence" value="ECO:0007669"/>
    <property type="project" value="UniProtKB-KW"/>
</dbReference>
<dbReference type="Gene3D" id="3.10.580.10">
    <property type="entry name" value="CBS-domain"/>
    <property type="match status" value="1"/>
</dbReference>
<accession>E1YHT5</accession>
<dbReference type="GO" id="GO:0000166">
    <property type="term" value="F:nucleotide binding"/>
    <property type="evidence" value="ECO:0007669"/>
    <property type="project" value="UniProtKB-KW"/>
</dbReference>
<dbReference type="InterPro" id="IPR052390">
    <property type="entry name" value="tRNA_nt/polyA_polymerase"/>
</dbReference>
<dbReference type="SMART" id="SM00116">
    <property type="entry name" value="CBS"/>
    <property type="match status" value="2"/>
</dbReference>
<keyword evidence="4" id="KW-0808">Transferase</keyword>
<keyword evidence="3" id="KW-0819">tRNA processing</keyword>
<feature type="chain" id="PRO_5003155109" description="CBS domain-containing protein" evidence="10">
    <location>
        <begin position="23"/>
        <end position="426"/>
    </location>
</feature>
<dbReference type="PANTHER" id="PTHR47788:SF1">
    <property type="entry name" value="A-ADDING TRNA NUCLEOTIDYLTRANSFERASE"/>
    <property type="match status" value="1"/>
</dbReference>
<dbReference type="GO" id="GO:0046872">
    <property type="term" value="F:metal ion binding"/>
    <property type="evidence" value="ECO:0007669"/>
    <property type="project" value="UniProtKB-KW"/>
</dbReference>
<dbReference type="EMBL" id="FR695874">
    <property type="protein sequence ID" value="CBX30204.1"/>
    <property type="molecule type" value="Genomic_DNA"/>
</dbReference>
<comment type="similarity">
    <text evidence="2">Belongs to the tRNA nucleotidyltransferase/poly(A) polymerase family.</text>
</comment>
<dbReference type="GO" id="GO:0003723">
    <property type="term" value="F:RNA binding"/>
    <property type="evidence" value="ECO:0007669"/>
    <property type="project" value="UniProtKB-KW"/>
</dbReference>
<name>E1YHT5_9BACT</name>
<feature type="domain" description="CBS" evidence="11">
    <location>
        <begin position="309"/>
        <end position="365"/>
    </location>
</feature>
<proteinExistence type="inferred from homology"/>
<keyword evidence="7" id="KW-0460">Magnesium</keyword>
<evidence type="ECO:0000256" key="8">
    <source>
        <dbReference type="ARBA" id="ARBA00022884"/>
    </source>
</evidence>
<keyword evidence="9" id="KW-0129">CBS domain</keyword>
<keyword evidence="8" id="KW-0694">RNA-binding</keyword>
<sequence>MKTRILYALASMIAAKILYPEAACVLPKTVNPNVKAFLSIHKDIFDMYSSAKIDFDKVKKLIVVDTNNWNRLERMDALSARKDLEIILWDHHTCDGNINAAWKCHEETGSNITLMVRRLKKEKKKISPIQATLFLTGLYEDTGHLSFSSTTAEDAYAAGFLLEKKADINIVSSFLRQAYGEKQKNILFEMLQSAKRSKINGHTISINKIRIEGHINSPALVIGMYREIVNVDAAFGIFTIKDKDKSMVIARSNDNGLNLGLIMRSMGGGGHPGAASAILKAVNPDAVEEWIRELIGGNQQASVQISDLMSFPVFTVEPDTSMEKVAAILKGKGCTGLPVVQGEQLVGVISRRDFIKIKKESQLKSPVKAYMSTDITTIDPGKSPVQAAKLMAKHDIGRLPVVENGRMIGIITRSDTMLYFYDMLPD</sequence>
<feature type="domain" description="CBS" evidence="11">
    <location>
        <begin position="371"/>
        <end position="426"/>
    </location>
</feature>
<dbReference type="Gene3D" id="3.90.1640.10">
    <property type="entry name" value="inorganic pyrophosphatase (n-terminal core)"/>
    <property type="match status" value="1"/>
</dbReference>
<dbReference type="Pfam" id="PF00571">
    <property type="entry name" value="CBS"/>
    <property type="match status" value="2"/>
</dbReference>
<evidence type="ECO:0000256" key="4">
    <source>
        <dbReference type="ARBA" id="ARBA00022695"/>
    </source>
</evidence>
<keyword evidence="4" id="KW-0548">Nucleotidyltransferase</keyword>
<evidence type="ECO:0000256" key="9">
    <source>
        <dbReference type="PROSITE-ProRule" id="PRU00703"/>
    </source>
</evidence>
<dbReference type="InterPro" id="IPR003156">
    <property type="entry name" value="DHHA1_dom"/>
</dbReference>
<dbReference type="PANTHER" id="PTHR47788">
    <property type="entry name" value="POLYA POLYMERASE"/>
    <property type="match status" value="1"/>
</dbReference>
<keyword evidence="5" id="KW-0479">Metal-binding</keyword>
<evidence type="ECO:0000256" key="6">
    <source>
        <dbReference type="ARBA" id="ARBA00022741"/>
    </source>
</evidence>
<dbReference type="Pfam" id="PF02272">
    <property type="entry name" value="DHHA1"/>
    <property type="match status" value="1"/>
</dbReference>
<keyword evidence="6" id="KW-0547">Nucleotide-binding</keyword>
<evidence type="ECO:0000256" key="2">
    <source>
        <dbReference type="ARBA" id="ARBA00007265"/>
    </source>
</evidence>
<dbReference type="PROSITE" id="PS51371">
    <property type="entry name" value="CBS"/>
    <property type="match status" value="2"/>
</dbReference>
<dbReference type="SUPFAM" id="SSF64182">
    <property type="entry name" value="DHH phosphoesterases"/>
    <property type="match status" value="1"/>
</dbReference>
<dbReference type="InterPro" id="IPR038763">
    <property type="entry name" value="DHH_sf"/>
</dbReference>